<proteinExistence type="predicted"/>
<feature type="chain" id="PRO_5019776761" description="DUF306 domain-containing protein" evidence="1">
    <location>
        <begin position="19"/>
        <end position="126"/>
    </location>
</feature>
<evidence type="ECO:0000259" key="2">
    <source>
        <dbReference type="Pfam" id="PF03724"/>
    </source>
</evidence>
<sequence length="126" mass="13727">MITSIRRATLLGATFSFAACQPPGLLSGQYIEVNPAGDDKALSLNFEQGSLSGFTGCNRAMGSFNIDKGELVVSQLAGTMMACSEQAMAREQAFTQFLQNKPLLSIEDKVLVLRKDDTEYRFVAQH</sequence>
<evidence type="ECO:0000256" key="1">
    <source>
        <dbReference type="SAM" id="SignalP"/>
    </source>
</evidence>
<dbReference type="AlphaFoldDB" id="A0A486XNA6"/>
<accession>A0A486XNA6</accession>
<dbReference type="PROSITE" id="PS51257">
    <property type="entry name" value="PROKAR_LIPOPROTEIN"/>
    <property type="match status" value="1"/>
</dbReference>
<organism evidence="3">
    <name type="scientific">Rheinheimera sp. BAL341</name>
    <dbReference type="NCBI Taxonomy" id="1708203"/>
    <lineage>
        <taxon>Bacteria</taxon>
        <taxon>Pseudomonadati</taxon>
        <taxon>Pseudomonadota</taxon>
        <taxon>Gammaproteobacteria</taxon>
        <taxon>Chromatiales</taxon>
        <taxon>Chromatiaceae</taxon>
        <taxon>Rheinheimera</taxon>
    </lineage>
</organism>
<dbReference type="Gene3D" id="2.40.128.270">
    <property type="match status" value="1"/>
</dbReference>
<reference evidence="3" key="1">
    <citation type="submission" date="2019-04" db="EMBL/GenBank/DDBJ databases">
        <authorList>
            <person name="Brambilla D."/>
        </authorList>
    </citation>
    <scope>NUCLEOTIDE SEQUENCE</scope>
    <source>
        <strain evidence="3">BAL1</strain>
    </source>
</reference>
<feature type="domain" description="DUF306" evidence="2">
    <location>
        <begin position="38"/>
        <end position="118"/>
    </location>
</feature>
<feature type="signal peptide" evidence="1">
    <location>
        <begin position="1"/>
        <end position="18"/>
    </location>
</feature>
<gene>
    <name evidence="3" type="ORF">BAL341_1513</name>
</gene>
<protein>
    <recommendedName>
        <fullName evidence="2">DUF306 domain-containing protein</fullName>
    </recommendedName>
</protein>
<name>A0A486XNA6_9GAMM</name>
<dbReference type="Pfam" id="PF03724">
    <property type="entry name" value="META"/>
    <property type="match status" value="1"/>
</dbReference>
<dbReference type="InterPro" id="IPR053147">
    <property type="entry name" value="Hsp_HslJ-like"/>
</dbReference>
<dbReference type="PANTHER" id="PTHR35535">
    <property type="entry name" value="HEAT SHOCK PROTEIN HSLJ"/>
    <property type="match status" value="1"/>
</dbReference>
<dbReference type="InterPro" id="IPR005184">
    <property type="entry name" value="DUF306_Meta_HslJ"/>
</dbReference>
<keyword evidence="1" id="KW-0732">Signal</keyword>
<dbReference type="EMBL" id="CAAJGR010000086">
    <property type="protein sequence ID" value="VHO03659.1"/>
    <property type="molecule type" value="Genomic_DNA"/>
</dbReference>
<evidence type="ECO:0000313" key="3">
    <source>
        <dbReference type="EMBL" id="VHO03659.1"/>
    </source>
</evidence>
<dbReference type="InterPro" id="IPR038670">
    <property type="entry name" value="HslJ-like_sf"/>
</dbReference>
<dbReference type="PANTHER" id="PTHR35535:SF1">
    <property type="entry name" value="HEAT SHOCK PROTEIN HSLJ"/>
    <property type="match status" value="1"/>
</dbReference>